<keyword evidence="2" id="KW-1185">Reference proteome</keyword>
<dbReference type="VEuPathDB" id="AmoebaDB:DICPUDRAFT_158853"/>
<dbReference type="EMBL" id="GL871419">
    <property type="protein sequence ID" value="EGC29540.1"/>
    <property type="molecule type" value="Genomic_DNA"/>
</dbReference>
<name>F1A2N4_DICPU</name>
<dbReference type="PANTHER" id="PTHR32488">
    <property type="entry name" value="UPF0746 PROTEIN DDB_G0280785-RELATED"/>
    <property type="match status" value="1"/>
</dbReference>
<evidence type="ECO:0000313" key="1">
    <source>
        <dbReference type="EMBL" id="EGC29540.1"/>
    </source>
</evidence>
<evidence type="ECO:0000313" key="2">
    <source>
        <dbReference type="Proteomes" id="UP000001064"/>
    </source>
</evidence>
<dbReference type="InterPro" id="IPR051904">
    <property type="entry name" value="UPF0746_actin_org"/>
</dbReference>
<feature type="non-terminal residue" evidence="1">
    <location>
        <position position="1"/>
    </location>
</feature>
<dbReference type="InParanoid" id="F1A2N4"/>
<dbReference type="KEGG" id="dpp:DICPUDRAFT_158853"/>
<dbReference type="PANTHER" id="PTHR32488:SF76">
    <property type="entry name" value="ANKYRIN REPEAT-CONTAINING PROTEIN-RELATED"/>
    <property type="match status" value="1"/>
</dbReference>
<dbReference type="Proteomes" id="UP000001064">
    <property type="component" value="Unassembled WGS sequence"/>
</dbReference>
<dbReference type="GeneID" id="10505253"/>
<dbReference type="AlphaFoldDB" id="F1A2N4"/>
<proteinExistence type="predicted"/>
<gene>
    <name evidence="1" type="ORF">DICPUDRAFT_158853</name>
</gene>
<reference evidence="2" key="1">
    <citation type="journal article" date="2011" name="Genome Biol.">
        <title>Comparative genomics of the social amoebae Dictyostelium discoideum and Dictyostelium purpureum.</title>
        <authorList>
            <consortium name="US DOE Joint Genome Institute (JGI-PGF)"/>
            <person name="Sucgang R."/>
            <person name="Kuo A."/>
            <person name="Tian X."/>
            <person name="Salerno W."/>
            <person name="Parikh A."/>
            <person name="Feasley C.L."/>
            <person name="Dalin E."/>
            <person name="Tu H."/>
            <person name="Huang E."/>
            <person name="Barry K."/>
            <person name="Lindquist E."/>
            <person name="Shapiro H."/>
            <person name="Bruce D."/>
            <person name="Schmutz J."/>
            <person name="Salamov A."/>
            <person name="Fey P."/>
            <person name="Gaudet P."/>
            <person name="Anjard C."/>
            <person name="Babu M.M."/>
            <person name="Basu S."/>
            <person name="Bushmanova Y."/>
            <person name="van der Wel H."/>
            <person name="Katoh-Kurasawa M."/>
            <person name="Dinh C."/>
            <person name="Coutinho P.M."/>
            <person name="Saito T."/>
            <person name="Elias M."/>
            <person name="Schaap P."/>
            <person name="Kay R.R."/>
            <person name="Henrissat B."/>
            <person name="Eichinger L."/>
            <person name="Rivero F."/>
            <person name="Putnam N.H."/>
            <person name="West C.M."/>
            <person name="Loomis W.F."/>
            <person name="Chisholm R.L."/>
            <person name="Shaulsky G."/>
            <person name="Strassmann J.E."/>
            <person name="Queller D.C."/>
            <person name="Kuspa A."/>
            <person name="Grigoriev I.V."/>
        </authorList>
    </citation>
    <scope>NUCLEOTIDE SEQUENCE [LARGE SCALE GENOMIC DNA]</scope>
    <source>
        <strain evidence="2">QSDP1</strain>
    </source>
</reference>
<accession>F1A2N4</accession>
<protein>
    <submittedName>
        <fullName evidence="1">Uncharacterized protein</fullName>
    </submittedName>
</protein>
<organism evidence="1 2">
    <name type="scientific">Dictyostelium purpureum</name>
    <name type="common">Slime mold</name>
    <dbReference type="NCBI Taxonomy" id="5786"/>
    <lineage>
        <taxon>Eukaryota</taxon>
        <taxon>Amoebozoa</taxon>
        <taxon>Evosea</taxon>
        <taxon>Eumycetozoa</taxon>
        <taxon>Dictyostelia</taxon>
        <taxon>Dictyosteliales</taxon>
        <taxon>Dictyosteliaceae</taxon>
        <taxon>Dictyostelium</taxon>
    </lineage>
</organism>
<sequence>MNKIDILFFKIFRNKILFQEIFSYFKYKTVYSYERLIDAKHIIESFSNGNEIIKDKIKSSSFLIKSSLDAVYNKFTKNNQENIIFYNQLFNNYLTIPEEIVSFIKCPNLVALKLYIKKYNIESNEILNIIKQYSHLKYGGLDQSLEGIKILNYLKENHNFELENIKNNNNNNNNKILNKIQSEYNLLTNHKIDSNDFGSILNEIKSYVFDEDQLQSNVLTILSIINYIINDNSTVVTTNSYNSYNSFNSYNSPTLTNSINDTNNKMVHDELKQDLKPLYDDLNSLRLIIGSIKSIKVFIFYYNNYNEILFHQNNNQNWQFISNIEVLEYYENLMKCLRKQFTIEQSLIPNESISDSSNINIVYLFYRGMTDTRNLYRFGEKFKMEGFINHFSTLIKLRKQDIILSLINLFIFKDFRIPYYNEKDVPIKIIQWLIENCSIKDQNRILSTDFTYRYYYQDPLVRFY</sequence>
<dbReference type="RefSeq" id="XP_003293930.1">
    <property type="nucleotide sequence ID" value="XM_003293882.1"/>
</dbReference>